<protein>
    <submittedName>
        <fullName evidence="1">Uncharacterized protein</fullName>
    </submittedName>
</protein>
<organism evidence="1">
    <name type="scientific">Eutreptiella gymnastica</name>
    <dbReference type="NCBI Taxonomy" id="73025"/>
    <lineage>
        <taxon>Eukaryota</taxon>
        <taxon>Discoba</taxon>
        <taxon>Euglenozoa</taxon>
        <taxon>Euglenida</taxon>
        <taxon>Spirocuta</taxon>
        <taxon>Euglenophyceae</taxon>
        <taxon>Eutreptiales</taxon>
        <taxon>Eutreptiaceae</taxon>
        <taxon>Eutreptiella</taxon>
    </lineage>
</organism>
<reference evidence="1" key="1">
    <citation type="submission" date="2021-01" db="EMBL/GenBank/DDBJ databases">
        <authorList>
            <person name="Corre E."/>
            <person name="Pelletier E."/>
            <person name="Niang G."/>
            <person name="Scheremetjew M."/>
            <person name="Finn R."/>
            <person name="Kale V."/>
            <person name="Holt S."/>
            <person name="Cochrane G."/>
            <person name="Meng A."/>
            <person name="Brown T."/>
            <person name="Cohen L."/>
        </authorList>
    </citation>
    <scope>NUCLEOTIDE SEQUENCE</scope>
    <source>
        <strain evidence="1">NIES-381</strain>
    </source>
</reference>
<dbReference type="EMBL" id="HBGA01061555">
    <property type="protein sequence ID" value="CAD9011707.1"/>
    <property type="molecule type" value="Transcribed_RNA"/>
</dbReference>
<proteinExistence type="predicted"/>
<dbReference type="AlphaFoldDB" id="A0A7S1IG90"/>
<evidence type="ECO:0000313" key="1">
    <source>
        <dbReference type="EMBL" id="CAD9011707.1"/>
    </source>
</evidence>
<gene>
    <name evidence="1" type="ORF">EGYM00392_LOCUS22808</name>
</gene>
<accession>A0A7S1IG90</accession>
<name>A0A7S1IG90_9EUGL</name>
<sequence length="300" mass="31605">MEASIAGCHVPLNPPPGHPVARCSAMGIVWTVYVSAPQVGLAYPATLFAPERSMIFHVLAMGPACRKLLTACVNVMRQGKASGTETHARIASWAIMVYHATGSAPLKTTPAFVNLLPCAVVMVPARETLENAPAPWDMLACPVRSLAKGVQPIRVQGMESAMMVPMGMETVSVNLATVQVIVAYSALGIRLPQSAVVMGTAPSMPHVCARMTLLVILQVLLVTLAKPIGLDRTAKKRAPGFRARFAQGMGAAKLELTSVSVCRALSTDSGPVMSVKDVLMDIGVTIAINNVQVVHAHLAS</sequence>